<protein>
    <submittedName>
        <fullName evidence="2">Uncharacterized protein</fullName>
    </submittedName>
</protein>
<proteinExistence type="predicted"/>
<dbReference type="Proteomes" id="UP000636960">
    <property type="component" value="Unassembled WGS sequence"/>
</dbReference>
<gene>
    <name evidence="2" type="ORF">Ari01nite_84660</name>
</gene>
<feature type="transmembrane region" description="Helical" evidence="1">
    <location>
        <begin position="278"/>
        <end position="298"/>
    </location>
</feature>
<keyword evidence="1" id="KW-0472">Membrane</keyword>
<sequence length="423" mass="43638">MTAGLGIRAHLTLLARSRLLLSVNAGAVLWVLGQVAVRARDASAPVTASAVAADLTDGVQVAMAVTGTISAAYLLGAHSHPRAGQALHLAGNRRGMTAVHASAACFLLSATVLGATAALALIATPLFGALATPTATIAEGPADLGTALAGLVMTLLVGTAAWTLLGGALGAAAGGRSAGTGAALLLFAAGAIVERTAVTYPAVRGLWPFTPGGAVNVLLTGRSIPGMPQSATDPALGVAGIGLWVAVLWGVAYRRSRELGRGRPRPEPVRGARLRRRVAPAAGAAGLAVLLVTGGWLLPPVIARGVPWPYTYDWRRDEAMRVAPDDVTREMLNELGTTGRLPERYFAGDGYTHARPYVAQLKAAVTGGEVFNVTGADRPGEVAIMVSRGGGDELMACLQNFRGMWRIVGMRDNLPCEDFLDEW</sequence>
<organism evidence="2 3">
    <name type="scientific">Paractinoplanes rishiriensis</name>
    <dbReference type="NCBI Taxonomy" id="1050105"/>
    <lineage>
        <taxon>Bacteria</taxon>
        <taxon>Bacillati</taxon>
        <taxon>Actinomycetota</taxon>
        <taxon>Actinomycetes</taxon>
        <taxon>Micromonosporales</taxon>
        <taxon>Micromonosporaceae</taxon>
        <taxon>Paractinoplanes</taxon>
    </lineage>
</organism>
<feature type="transmembrane region" description="Helical" evidence="1">
    <location>
        <begin position="147"/>
        <end position="171"/>
    </location>
</feature>
<dbReference type="AlphaFoldDB" id="A0A919MV42"/>
<keyword evidence="3" id="KW-1185">Reference proteome</keyword>
<feature type="transmembrane region" description="Helical" evidence="1">
    <location>
        <begin position="98"/>
        <end position="127"/>
    </location>
</feature>
<accession>A0A919MV42</accession>
<evidence type="ECO:0000313" key="3">
    <source>
        <dbReference type="Proteomes" id="UP000636960"/>
    </source>
</evidence>
<comment type="caution">
    <text evidence="2">The sequence shown here is derived from an EMBL/GenBank/DDBJ whole genome shotgun (WGS) entry which is preliminary data.</text>
</comment>
<feature type="transmembrane region" description="Helical" evidence="1">
    <location>
        <begin position="20"/>
        <end position="39"/>
    </location>
</feature>
<reference evidence="2" key="1">
    <citation type="submission" date="2021-01" db="EMBL/GenBank/DDBJ databases">
        <title>Whole genome shotgun sequence of Actinoplanes rishiriensis NBRC 108556.</title>
        <authorList>
            <person name="Komaki H."/>
            <person name="Tamura T."/>
        </authorList>
    </citation>
    <scope>NUCLEOTIDE SEQUENCE</scope>
    <source>
        <strain evidence="2">NBRC 108556</strain>
    </source>
</reference>
<evidence type="ECO:0000256" key="1">
    <source>
        <dbReference type="SAM" id="Phobius"/>
    </source>
</evidence>
<evidence type="ECO:0000313" key="2">
    <source>
        <dbReference type="EMBL" id="GIF01002.1"/>
    </source>
</evidence>
<feature type="transmembrane region" description="Helical" evidence="1">
    <location>
        <begin position="59"/>
        <end position="77"/>
    </location>
</feature>
<feature type="transmembrane region" description="Helical" evidence="1">
    <location>
        <begin position="235"/>
        <end position="253"/>
    </location>
</feature>
<keyword evidence="1" id="KW-0812">Transmembrane</keyword>
<keyword evidence="1" id="KW-1133">Transmembrane helix</keyword>
<dbReference type="RefSeq" id="WP_203789357.1">
    <property type="nucleotide sequence ID" value="NZ_BOMV01000096.1"/>
</dbReference>
<name>A0A919MV42_9ACTN</name>
<dbReference type="EMBL" id="BOMV01000096">
    <property type="protein sequence ID" value="GIF01002.1"/>
    <property type="molecule type" value="Genomic_DNA"/>
</dbReference>